<dbReference type="SUPFAM" id="SSF81383">
    <property type="entry name" value="F-box domain"/>
    <property type="match status" value="1"/>
</dbReference>
<dbReference type="PROSITE" id="PS50181">
    <property type="entry name" value="FBOX"/>
    <property type="match status" value="1"/>
</dbReference>
<reference evidence="3" key="4">
    <citation type="submission" date="2019-03" db="UniProtKB">
        <authorList>
            <consortium name="EnsemblPlants"/>
        </authorList>
    </citation>
    <scope>IDENTIFICATION</scope>
</reference>
<reference evidence="3" key="3">
    <citation type="journal article" date="2017" name="Nature">
        <title>Genome sequence of the progenitor of the wheat D genome Aegilops tauschii.</title>
        <authorList>
            <person name="Luo M.C."/>
            <person name="Gu Y.Q."/>
            <person name="Puiu D."/>
            <person name="Wang H."/>
            <person name="Twardziok S.O."/>
            <person name="Deal K.R."/>
            <person name="Huo N."/>
            <person name="Zhu T."/>
            <person name="Wang L."/>
            <person name="Wang Y."/>
            <person name="McGuire P.E."/>
            <person name="Liu S."/>
            <person name="Long H."/>
            <person name="Ramasamy R.K."/>
            <person name="Rodriguez J.C."/>
            <person name="Van S.L."/>
            <person name="Yuan L."/>
            <person name="Wang Z."/>
            <person name="Xia Z."/>
            <person name="Xiao L."/>
            <person name="Anderson O.D."/>
            <person name="Ouyang S."/>
            <person name="Liang Y."/>
            <person name="Zimin A.V."/>
            <person name="Pertea G."/>
            <person name="Qi P."/>
            <person name="Bennetzen J.L."/>
            <person name="Dai X."/>
            <person name="Dawson M.W."/>
            <person name="Muller H.G."/>
            <person name="Kugler K."/>
            <person name="Rivarola-Duarte L."/>
            <person name="Spannagl M."/>
            <person name="Mayer K.F.X."/>
            <person name="Lu F.H."/>
            <person name="Bevan M.W."/>
            <person name="Leroy P."/>
            <person name="Li P."/>
            <person name="You F.M."/>
            <person name="Sun Q."/>
            <person name="Liu Z."/>
            <person name="Lyons E."/>
            <person name="Wicker T."/>
            <person name="Salzberg S.L."/>
            <person name="Devos K.M."/>
            <person name="Dvorak J."/>
        </authorList>
    </citation>
    <scope>NUCLEOTIDE SEQUENCE [LARGE SCALE GENOMIC DNA]</scope>
    <source>
        <strain evidence="3">cv. AL8/78</strain>
    </source>
</reference>
<dbReference type="PANTHER" id="PTHR32278:SF111">
    <property type="entry name" value="F-BOX PROTEIN PP2-B12-RELATED"/>
    <property type="match status" value="1"/>
</dbReference>
<evidence type="ECO:0000313" key="4">
    <source>
        <dbReference type="Proteomes" id="UP000015105"/>
    </source>
</evidence>
<feature type="region of interest" description="Disordered" evidence="1">
    <location>
        <begin position="1"/>
        <end position="20"/>
    </location>
</feature>
<dbReference type="EnsemblPlants" id="AET6Gv20917700.2">
    <property type="protein sequence ID" value="AET6Gv20917700.2"/>
    <property type="gene ID" value="AET6Gv20917700"/>
</dbReference>
<dbReference type="STRING" id="200361.A0A453PZ25"/>
<feature type="domain" description="F-box" evidence="2">
    <location>
        <begin position="81"/>
        <end position="127"/>
    </location>
</feature>
<feature type="compositionally biased region" description="Polar residues" evidence="1">
    <location>
        <begin position="45"/>
        <end position="65"/>
    </location>
</feature>
<dbReference type="Pfam" id="PF12937">
    <property type="entry name" value="F-box-like"/>
    <property type="match status" value="1"/>
</dbReference>
<evidence type="ECO:0000313" key="3">
    <source>
        <dbReference type="EnsemblPlants" id="AET6Gv20917700.2"/>
    </source>
</evidence>
<accession>A0A453PZ25</accession>
<dbReference type="Gramene" id="AET6Gv20917700.2">
    <property type="protein sequence ID" value="AET6Gv20917700.2"/>
    <property type="gene ID" value="AET6Gv20917700"/>
</dbReference>
<feature type="region of interest" description="Disordered" evidence="1">
    <location>
        <begin position="42"/>
        <end position="77"/>
    </location>
</feature>
<dbReference type="CDD" id="cd22162">
    <property type="entry name" value="F-box_AtSKIP3-like"/>
    <property type="match status" value="1"/>
</dbReference>
<keyword evidence="4" id="KW-1185">Reference proteome</keyword>
<reference evidence="3" key="5">
    <citation type="journal article" date="2021" name="G3 (Bethesda)">
        <title>Aegilops tauschii genome assembly Aet v5.0 features greater sequence contiguity and improved annotation.</title>
        <authorList>
            <person name="Wang L."/>
            <person name="Zhu T."/>
            <person name="Rodriguez J.C."/>
            <person name="Deal K.R."/>
            <person name="Dubcovsky J."/>
            <person name="McGuire P.E."/>
            <person name="Lux T."/>
            <person name="Spannagl M."/>
            <person name="Mayer K.F.X."/>
            <person name="Baldrich P."/>
            <person name="Meyers B.C."/>
            <person name="Huo N."/>
            <person name="Gu Y.Q."/>
            <person name="Zhou H."/>
            <person name="Devos K.M."/>
            <person name="Bennetzen J.L."/>
            <person name="Unver T."/>
            <person name="Budak H."/>
            <person name="Gulick P.J."/>
            <person name="Galiba G."/>
            <person name="Kalapos B."/>
            <person name="Nelson D.R."/>
            <person name="Li P."/>
            <person name="You F.M."/>
            <person name="Luo M.C."/>
            <person name="Dvorak J."/>
        </authorList>
    </citation>
    <scope>NUCLEOTIDE SEQUENCE [LARGE SCALE GENOMIC DNA]</scope>
    <source>
        <strain evidence="3">cv. AL8/78</strain>
    </source>
</reference>
<dbReference type="PANTHER" id="PTHR32278">
    <property type="entry name" value="F-BOX DOMAIN-CONTAINING PROTEIN"/>
    <property type="match status" value="1"/>
</dbReference>
<evidence type="ECO:0000256" key="1">
    <source>
        <dbReference type="SAM" id="MobiDB-lite"/>
    </source>
</evidence>
<reference evidence="4" key="1">
    <citation type="journal article" date="2014" name="Science">
        <title>Ancient hybridizations among the ancestral genomes of bread wheat.</title>
        <authorList>
            <consortium name="International Wheat Genome Sequencing Consortium,"/>
            <person name="Marcussen T."/>
            <person name="Sandve S.R."/>
            <person name="Heier L."/>
            <person name="Spannagl M."/>
            <person name="Pfeifer M."/>
            <person name="Jakobsen K.S."/>
            <person name="Wulff B.B."/>
            <person name="Steuernagel B."/>
            <person name="Mayer K.F."/>
            <person name="Olsen O.A."/>
        </authorList>
    </citation>
    <scope>NUCLEOTIDE SEQUENCE [LARGE SCALE GENOMIC DNA]</scope>
    <source>
        <strain evidence="4">cv. AL8/78</strain>
    </source>
</reference>
<dbReference type="AlphaFoldDB" id="A0A453PZ25"/>
<protein>
    <recommendedName>
        <fullName evidence="2">F-box domain-containing protein</fullName>
    </recommendedName>
</protein>
<dbReference type="InterPro" id="IPR001810">
    <property type="entry name" value="F-box_dom"/>
</dbReference>
<reference evidence="4" key="2">
    <citation type="journal article" date="2017" name="Nat. Plants">
        <title>The Aegilops tauschii genome reveals multiple impacts of transposons.</title>
        <authorList>
            <person name="Zhao G."/>
            <person name="Zou C."/>
            <person name="Li K."/>
            <person name="Wang K."/>
            <person name="Li T."/>
            <person name="Gao L."/>
            <person name="Zhang X."/>
            <person name="Wang H."/>
            <person name="Yang Z."/>
            <person name="Liu X."/>
            <person name="Jiang W."/>
            <person name="Mao L."/>
            <person name="Kong X."/>
            <person name="Jiao Y."/>
            <person name="Jia J."/>
        </authorList>
    </citation>
    <scope>NUCLEOTIDE SEQUENCE [LARGE SCALE GENOMIC DNA]</scope>
    <source>
        <strain evidence="4">cv. AL8/78</strain>
    </source>
</reference>
<dbReference type="InterPro" id="IPR036047">
    <property type="entry name" value="F-box-like_dom_sf"/>
</dbReference>
<dbReference type="Proteomes" id="UP000015105">
    <property type="component" value="Chromosome 6D"/>
</dbReference>
<sequence>MQASKQARGKKQRGQTDCVHFASSLKPPAAFLLHKNPIPIPIPPNQLQLSSSYPGESRPGQSSGRPTPAPTDGGSHPMEEACEIARLPEELLSAALARTSPRDAFHVAAVSPAFRAAADSDDVWASFLPPGGLPPLADGELPPPSSKKELFLRLSAGPVLLQDRLVSMWVDREAGTKCYMLSAWNLQSVLSGDTPDYPRRVPLDDSSRLVRSSISMHNTATT</sequence>
<organism evidence="3 4">
    <name type="scientific">Aegilops tauschii subsp. strangulata</name>
    <name type="common">Goatgrass</name>
    <dbReference type="NCBI Taxonomy" id="200361"/>
    <lineage>
        <taxon>Eukaryota</taxon>
        <taxon>Viridiplantae</taxon>
        <taxon>Streptophyta</taxon>
        <taxon>Embryophyta</taxon>
        <taxon>Tracheophyta</taxon>
        <taxon>Spermatophyta</taxon>
        <taxon>Magnoliopsida</taxon>
        <taxon>Liliopsida</taxon>
        <taxon>Poales</taxon>
        <taxon>Poaceae</taxon>
        <taxon>BOP clade</taxon>
        <taxon>Pooideae</taxon>
        <taxon>Triticodae</taxon>
        <taxon>Triticeae</taxon>
        <taxon>Triticinae</taxon>
        <taxon>Aegilops</taxon>
    </lineage>
</organism>
<name>A0A453PZ25_AEGTS</name>
<proteinExistence type="predicted"/>
<evidence type="ECO:0000259" key="2">
    <source>
        <dbReference type="PROSITE" id="PS50181"/>
    </source>
</evidence>